<dbReference type="HOGENOM" id="CLU_2853712_0_0_1"/>
<protein>
    <submittedName>
        <fullName evidence="1">Uncharacterized protein</fullName>
    </submittedName>
</protein>
<reference evidence="1" key="2">
    <citation type="submission" date="2018-05" db="EMBL/GenBank/DDBJ databases">
        <title>OpunRS2 (Oryza punctata Reference Sequence Version 2).</title>
        <authorList>
            <person name="Zhang J."/>
            <person name="Kudrna D."/>
            <person name="Lee S."/>
            <person name="Talag J."/>
            <person name="Welchert J."/>
            <person name="Wing R.A."/>
        </authorList>
    </citation>
    <scope>NUCLEOTIDE SEQUENCE [LARGE SCALE GENOMIC DNA]</scope>
</reference>
<dbReference type="OMA" id="GEPEYRS"/>
<evidence type="ECO:0000313" key="1">
    <source>
        <dbReference type="EnsemblPlants" id="OPUNC07G03190.1"/>
    </source>
</evidence>
<name>A0A0E0LH77_ORYPU</name>
<proteinExistence type="predicted"/>
<keyword evidence="2" id="KW-1185">Reference proteome</keyword>
<accession>A0A0E0LH77</accession>
<dbReference type="EnsemblPlants" id="OPUNC07G03190.1">
    <property type="protein sequence ID" value="OPUNC07G03190.1"/>
    <property type="gene ID" value="OPUNC07G03190"/>
</dbReference>
<reference evidence="1" key="1">
    <citation type="submission" date="2015-04" db="UniProtKB">
        <authorList>
            <consortium name="EnsemblPlants"/>
        </authorList>
    </citation>
    <scope>IDENTIFICATION</scope>
</reference>
<evidence type="ECO:0000313" key="2">
    <source>
        <dbReference type="Proteomes" id="UP000026962"/>
    </source>
</evidence>
<dbReference type="Proteomes" id="UP000026962">
    <property type="component" value="Chromosome 7"/>
</dbReference>
<sequence>MHWERHGPVRRPHTSCKRAEVVGEATTTSCVVDPKVVSLTRSGEPEYRSGELGGVAAVTAAAAAG</sequence>
<dbReference type="Gramene" id="OPUNC07G03190.1">
    <property type="protein sequence ID" value="OPUNC07G03190.1"/>
    <property type="gene ID" value="OPUNC07G03190"/>
</dbReference>
<organism evidence="1">
    <name type="scientific">Oryza punctata</name>
    <name type="common">Red rice</name>
    <dbReference type="NCBI Taxonomy" id="4537"/>
    <lineage>
        <taxon>Eukaryota</taxon>
        <taxon>Viridiplantae</taxon>
        <taxon>Streptophyta</taxon>
        <taxon>Embryophyta</taxon>
        <taxon>Tracheophyta</taxon>
        <taxon>Spermatophyta</taxon>
        <taxon>Magnoliopsida</taxon>
        <taxon>Liliopsida</taxon>
        <taxon>Poales</taxon>
        <taxon>Poaceae</taxon>
        <taxon>BOP clade</taxon>
        <taxon>Oryzoideae</taxon>
        <taxon>Oryzeae</taxon>
        <taxon>Oryzinae</taxon>
        <taxon>Oryza</taxon>
    </lineage>
</organism>
<dbReference type="AlphaFoldDB" id="A0A0E0LH77"/>